<reference evidence="8 9" key="1">
    <citation type="submission" date="2018-11" db="EMBL/GenBank/DDBJ databases">
        <authorList>
            <consortium name="Pathogen Informatics"/>
        </authorList>
    </citation>
    <scope>NUCLEOTIDE SEQUENCE [LARGE SCALE GENOMIC DNA]</scope>
    <source>
        <strain evidence="8 9">NST_G2</strain>
    </source>
</reference>
<dbReference type="AlphaFoldDB" id="A0A3P7D6C9"/>
<evidence type="ECO:0000256" key="2">
    <source>
        <dbReference type="ARBA" id="ARBA00012418"/>
    </source>
</evidence>
<evidence type="ECO:0000256" key="1">
    <source>
        <dbReference type="ARBA" id="ARBA00006460"/>
    </source>
</evidence>
<dbReference type="Proteomes" id="UP000275846">
    <property type="component" value="Unassembled WGS sequence"/>
</dbReference>
<evidence type="ECO:0000256" key="6">
    <source>
        <dbReference type="ARBA" id="ARBA00023163"/>
    </source>
</evidence>
<evidence type="ECO:0000256" key="4">
    <source>
        <dbReference type="ARBA" id="ARBA00022679"/>
    </source>
</evidence>
<evidence type="ECO:0000313" key="9">
    <source>
        <dbReference type="Proteomes" id="UP000275846"/>
    </source>
</evidence>
<organism evidence="8 9">
    <name type="scientific">Schistocephalus solidus</name>
    <name type="common">Tapeworm</name>
    <dbReference type="NCBI Taxonomy" id="70667"/>
    <lineage>
        <taxon>Eukaryota</taxon>
        <taxon>Metazoa</taxon>
        <taxon>Spiralia</taxon>
        <taxon>Lophotrochozoa</taxon>
        <taxon>Platyhelminthes</taxon>
        <taxon>Cestoda</taxon>
        <taxon>Eucestoda</taxon>
        <taxon>Diphyllobothriidea</taxon>
        <taxon>Diphyllobothriidae</taxon>
        <taxon>Schistocephalus</taxon>
    </lineage>
</organism>
<dbReference type="InterPro" id="IPR045867">
    <property type="entry name" value="DNA-dir_RpoC_beta_prime"/>
</dbReference>
<dbReference type="OrthoDB" id="35661at2759"/>
<protein>
    <recommendedName>
        <fullName evidence="2">DNA-directed RNA polymerase</fullName>
        <ecNumber evidence="2">2.7.7.6</ecNumber>
    </recommendedName>
</protein>
<keyword evidence="6" id="KW-0804">Transcription</keyword>
<feature type="domain" description="RNA polymerase N-terminal" evidence="7">
    <location>
        <begin position="137"/>
        <end position="387"/>
    </location>
</feature>
<evidence type="ECO:0000259" key="7">
    <source>
        <dbReference type="SMART" id="SM00663"/>
    </source>
</evidence>
<evidence type="ECO:0000256" key="5">
    <source>
        <dbReference type="ARBA" id="ARBA00022695"/>
    </source>
</evidence>
<dbReference type="SMART" id="SM00663">
    <property type="entry name" value="RPOLA_N"/>
    <property type="match status" value="1"/>
</dbReference>
<keyword evidence="9" id="KW-1185">Reference proteome</keyword>
<comment type="similarity">
    <text evidence="1">Belongs to the RNA polymerase beta' chain family.</text>
</comment>
<proteinExistence type="inferred from homology"/>
<dbReference type="GO" id="GO:0003677">
    <property type="term" value="F:DNA binding"/>
    <property type="evidence" value="ECO:0007669"/>
    <property type="project" value="InterPro"/>
</dbReference>
<evidence type="ECO:0000256" key="3">
    <source>
        <dbReference type="ARBA" id="ARBA00022478"/>
    </source>
</evidence>
<name>A0A3P7D6C9_SCHSO</name>
<dbReference type="GO" id="GO:0006351">
    <property type="term" value="P:DNA-templated transcription"/>
    <property type="evidence" value="ECO:0007669"/>
    <property type="project" value="InterPro"/>
</dbReference>
<dbReference type="InterPro" id="IPR000722">
    <property type="entry name" value="RNA_pol_asu"/>
</dbReference>
<dbReference type="Pfam" id="PF00623">
    <property type="entry name" value="RNA_pol_Rpb1_2"/>
    <property type="match status" value="1"/>
</dbReference>
<dbReference type="EC" id="2.7.7.6" evidence="2"/>
<dbReference type="SUPFAM" id="SSF64484">
    <property type="entry name" value="beta and beta-prime subunits of DNA dependent RNA-polymerase"/>
    <property type="match status" value="1"/>
</dbReference>
<dbReference type="GO" id="GO:0005736">
    <property type="term" value="C:RNA polymerase I complex"/>
    <property type="evidence" value="ECO:0007669"/>
    <property type="project" value="TreeGrafter"/>
</dbReference>
<keyword evidence="3" id="KW-0240">DNA-directed RNA polymerase</keyword>
<keyword evidence="4" id="KW-0808">Transferase</keyword>
<dbReference type="EMBL" id="UYSU01045127">
    <property type="protein sequence ID" value="VDM05121.1"/>
    <property type="molecule type" value="Genomic_DNA"/>
</dbReference>
<evidence type="ECO:0000313" key="8">
    <source>
        <dbReference type="EMBL" id="VDM05121.1"/>
    </source>
</evidence>
<keyword evidence="5" id="KW-0548">Nucleotidyltransferase</keyword>
<accession>A0A3P7D6C9</accession>
<gene>
    <name evidence="8" type="ORF">SSLN_LOCUS18735</name>
</gene>
<sequence>MSAALQLLGLPGILLPSKPKPNDLEEQRSCSPIELRKAAIRAMSMRQRLPCHKLTSKTVTTFEKGSAIYANMDFQDLSEAVGDQLKRLADNKQKESFTQRELIRDMFRCRWMQEASLFRIIIPCLHVASTKMRYPADIFFLEVMPISPSCCRWPRFVAGYAYEHPTTAIFSRIIKRAIALRQIVDSMEEMNVTGNNLPVKASQLRATSKKALDDVTPDVIGHRIQLANVPLTAELAINAVYDATTSTILVGFESRDKRITILPVLRQRLEKKQGLFRMHMMGKRVNYACRSVISPDPNLRVHEVGVPLSITTQLTFPEPVTALNVHRLRKLVTAGLDNYPGARSIQTRDEVKLILPGSKDEIHRKWRLNLAQRLVPPQPDLHYGAPTIVN</sequence>
<dbReference type="PANTHER" id="PTHR19376:SF11">
    <property type="entry name" value="DNA-DIRECTED RNA POLYMERASE I SUBUNIT RPA1"/>
    <property type="match status" value="1"/>
</dbReference>
<dbReference type="InterPro" id="IPR006592">
    <property type="entry name" value="RNA_pol_N"/>
</dbReference>
<dbReference type="Gene3D" id="2.40.40.20">
    <property type="match status" value="1"/>
</dbReference>
<dbReference type="PANTHER" id="PTHR19376">
    <property type="entry name" value="DNA-DIRECTED RNA POLYMERASE"/>
    <property type="match status" value="1"/>
</dbReference>
<dbReference type="STRING" id="70667.A0A3P7D6C9"/>
<dbReference type="GO" id="GO:0003899">
    <property type="term" value="F:DNA-directed RNA polymerase activity"/>
    <property type="evidence" value="ECO:0007669"/>
    <property type="project" value="UniProtKB-EC"/>
</dbReference>